<dbReference type="Proteomes" id="UP000440578">
    <property type="component" value="Unassembled WGS sequence"/>
</dbReference>
<evidence type="ECO:0000256" key="2">
    <source>
        <dbReference type="SAM" id="Phobius"/>
    </source>
</evidence>
<feature type="transmembrane region" description="Helical" evidence="2">
    <location>
        <begin position="213"/>
        <end position="233"/>
    </location>
</feature>
<evidence type="ECO:0000256" key="3">
    <source>
        <dbReference type="SAM" id="SignalP"/>
    </source>
</evidence>
<evidence type="ECO:0000313" key="5">
    <source>
        <dbReference type="Proteomes" id="UP000440578"/>
    </source>
</evidence>
<proteinExistence type="predicted"/>
<feature type="compositionally biased region" description="Low complexity" evidence="1">
    <location>
        <begin position="68"/>
        <end position="82"/>
    </location>
</feature>
<name>A0A6A4WV06_AMPAM</name>
<dbReference type="AlphaFoldDB" id="A0A6A4WV06"/>
<protein>
    <submittedName>
        <fullName evidence="4">Uncharacterized protein</fullName>
    </submittedName>
</protein>
<feature type="region of interest" description="Disordered" evidence="1">
    <location>
        <begin position="62"/>
        <end position="83"/>
    </location>
</feature>
<keyword evidence="5" id="KW-1185">Reference proteome</keyword>
<keyword evidence="2" id="KW-0812">Transmembrane</keyword>
<accession>A0A6A4WV06</accession>
<evidence type="ECO:0000313" key="4">
    <source>
        <dbReference type="EMBL" id="KAF0310655.1"/>
    </source>
</evidence>
<gene>
    <name evidence="4" type="ORF">FJT64_018360</name>
</gene>
<dbReference type="EMBL" id="VIIS01000294">
    <property type="protein sequence ID" value="KAF0310655.1"/>
    <property type="molecule type" value="Genomic_DNA"/>
</dbReference>
<keyword evidence="3" id="KW-0732">Signal</keyword>
<organism evidence="4 5">
    <name type="scientific">Amphibalanus amphitrite</name>
    <name type="common">Striped barnacle</name>
    <name type="synonym">Balanus amphitrite</name>
    <dbReference type="NCBI Taxonomy" id="1232801"/>
    <lineage>
        <taxon>Eukaryota</taxon>
        <taxon>Metazoa</taxon>
        <taxon>Ecdysozoa</taxon>
        <taxon>Arthropoda</taxon>
        <taxon>Crustacea</taxon>
        <taxon>Multicrustacea</taxon>
        <taxon>Cirripedia</taxon>
        <taxon>Thoracica</taxon>
        <taxon>Thoracicalcarea</taxon>
        <taxon>Balanomorpha</taxon>
        <taxon>Balanoidea</taxon>
        <taxon>Balanidae</taxon>
        <taxon>Amphibalaninae</taxon>
        <taxon>Amphibalanus</taxon>
    </lineage>
</organism>
<sequence length="250" mass="26086">MASAARLRLSLITAVSVIAVQHAGALPPPAADLAAADVLESIQQQVHTMQSQLMDLLTAIDTEPTSPEPTTQKVTTPEPTTPSLQRKRVSLRGAPVLTFRLARLLSEVSCESLQRDLNRTLDAADAALALVDAQQLDNATLGALSAGNERLNWTLECADTGRLVLSGGERDFLRQRIPAVETTAAAAADTIDGIVSPPTPAPADDSGFRSATIALGVLLSLTLVGAAVLAVLVTRRRAAAGQGLDNEGFN</sequence>
<reference evidence="4 5" key="1">
    <citation type="submission" date="2019-07" db="EMBL/GenBank/DDBJ databases">
        <title>Draft genome assembly of a fouling barnacle, Amphibalanus amphitrite (Darwin, 1854): The first reference genome for Thecostraca.</title>
        <authorList>
            <person name="Kim W."/>
        </authorList>
    </citation>
    <scope>NUCLEOTIDE SEQUENCE [LARGE SCALE GENOMIC DNA]</scope>
    <source>
        <strain evidence="4">SNU_AA5</strain>
        <tissue evidence="4">Soma without cirri and trophi</tissue>
    </source>
</reference>
<comment type="caution">
    <text evidence="4">The sequence shown here is derived from an EMBL/GenBank/DDBJ whole genome shotgun (WGS) entry which is preliminary data.</text>
</comment>
<keyword evidence="2" id="KW-1133">Transmembrane helix</keyword>
<feature type="signal peptide" evidence="3">
    <location>
        <begin position="1"/>
        <end position="25"/>
    </location>
</feature>
<evidence type="ECO:0000256" key="1">
    <source>
        <dbReference type="SAM" id="MobiDB-lite"/>
    </source>
</evidence>
<keyword evidence="2" id="KW-0472">Membrane</keyword>
<feature type="chain" id="PRO_5025662685" evidence="3">
    <location>
        <begin position="26"/>
        <end position="250"/>
    </location>
</feature>